<keyword evidence="1" id="KW-0472">Membrane</keyword>
<keyword evidence="1" id="KW-1133">Transmembrane helix</keyword>
<dbReference type="PANTHER" id="PTHR10974:SF9">
    <property type="entry name" value="DUF229 DOMAIN CONTAINING PROTEIN-RELATED"/>
    <property type="match status" value="1"/>
</dbReference>
<dbReference type="Gene3D" id="3.40.720.10">
    <property type="entry name" value="Alkaline Phosphatase, subunit A"/>
    <property type="match status" value="1"/>
</dbReference>
<keyword evidence="3" id="KW-1185">Reference proteome</keyword>
<evidence type="ECO:0000313" key="2">
    <source>
        <dbReference type="EMBL" id="KAB0794337.1"/>
    </source>
</evidence>
<evidence type="ECO:0000256" key="1">
    <source>
        <dbReference type="SAM" id="Phobius"/>
    </source>
</evidence>
<dbReference type="EMBL" id="VVIM01000008">
    <property type="protein sequence ID" value="KAB0794337.1"/>
    <property type="molecule type" value="Genomic_DNA"/>
</dbReference>
<dbReference type="AlphaFoldDB" id="A0A5N4AAJ4"/>
<evidence type="ECO:0000313" key="3">
    <source>
        <dbReference type="Proteomes" id="UP000327044"/>
    </source>
</evidence>
<accession>A0A5N4AAJ4</accession>
<organism evidence="2 3">
    <name type="scientific">Photinus pyralis</name>
    <name type="common">Common eastern firefly</name>
    <name type="synonym">Lampyris pyralis</name>
    <dbReference type="NCBI Taxonomy" id="7054"/>
    <lineage>
        <taxon>Eukaryota</taxon>
        <taxon>Metazoa</taxon>
        <taxon>Ecdysozoa</taxon>
        <taxon>Arthropoda</taxon>
        <taxon>Hexapoda</taxon>
        <taxon>Insecta</taxon>
        <taxon>Pterygota</taxon>
        <taxon>Neoptera</taxon>
        <taxon>Endopterygota</taxon>
        <taxon>Coleoptera</taxon>
        <taxon>Polyphaga</taxon>
        <taxon>Elateriformia</taxon>
        <taxon>Elateroidea</taxon>
        <taxon>Lampyridae</taxon>
        <taxon>Lampyrinae</taxon>
        <taxon>Photinus</taxon>
    </lineage>
</organism>
<dbReference type="CDD" id="cd16021">
    <property type="entry name" value="ALP_like"/>
    <property type="match status" value="1"/>
</dbReference>
<dbReference type="SUPFAM" id="SSF53649">
    <property type="entry name" value="Alkaline phosphatase-like"/>
    <property type="match status" value="1"/>
</dbReference>
<protein>
    <submittedName>
        <fullName evidence="2">Uncharacterized protein</fullName>
    </submittedName>
</protein>
<dbReference type="FunCoup" id="A0A5N4AAJ4">
    <property type="interactions" value="2"/>
</dbReference>
<dbReference type="Pfam" id="PF02995">
    <property type="entry name" value="DUF229"/>
    <property type="match status" value="1"/>
</dbReference>
<keyword evidence="1" id="KW-0812">Transmembrane</keyword>
<comment type="caution">
    <text evidence="2">The sequence shown here is derived from an EMBL/GenBank/DDBJ whole genome shotgun (WGS) entry which is preliminary data.</text>
</comment>
<sequence length="724" mass="83377">MNRKIIAIIGEFYRRGVGGVARRKLVANISKDKRRKRRNIDVFITMYLHAIEMLKKHLMGYRKYVYVLFLLILSLLCVFYLQPPLKSSAAVELDQLEYTIKADLKKFFLNLTAQINSTEDRAENYLVRSTKCKIPSLEPFNAEILPYYNPKGYISCSDKPLLTYVSKKANVATLHVNQTAQKEYTSDNLQCCYKSVASSLSWKTFDLVVKVSKCIDFSNFVRLEDDVVVVWCRNTHKDQVVYKNVHYVVTVTDEIKNKLEKTENDTHLSVVLIGVDSVSRLNMIRSLPYTYNYLQQNDWIEFKGYNKIGDNTFPNIMGILTGMNVSTAFKICNPKVTGQLDKCDLLWYDYKKLGLVTAYAEDETDISTFNYLKKGFERKPTDYYFRPYMLAAEKNLKTVVLEGVKYCTGPESAGERIMNLARDFTSTFRKYASFGFFWMNSFSHNEINSVSRMDVKLAEFLVSLNRTGVFANSIVIFLSDHGIRFGTVTYTHTGWLEERLPFFYMTVPKWFQNKFPRKYSNLVLNSNRLITPYDLYMTLQEVLVLSGKKYSMKASSACPECKSLFEAAKRDRSCEEAGIENHWCTCRGYTSIPSNGVIVERAVKFILREVQRMANDRGCAEFEVKNIISSGVSVNCDIKNRSNLYFLITFETHPQAVFQGTVSIGVDVPIFKMEGSVSRLDVYSFNSWCVTDALVKKYCYCHGSYAYISSMINTVATHILQFFY</sequence>
<name>A0A5N4AAJ4_PHOPY</name>
<dbReference type="InterPro" id="IPR017850">
    <property type="entry name" value="Alkaline_phosphatase_core_sf"/>
</dbReference>
<dbReference type="PANTHER" id="PTHR10974">
    <property type="entry name" value="FI08016P-RELATED"/>
    <property type="match status" value="1"/>
</dbReference>
<dbReference type="InParanoid" id="A0A5N4AAJ4"/>
<gene>
    <name evidence="2" type="ORF">PPYR_11176</name>
</gene>
<reference evidence="2 3" key="1">
    <citation type="journal article" date="2018" name="Elife">
        <title>Firefly genomes illuminate parallel origins of bioluminescence in beetles.</title>
        <authorList>
            <person name="Fallon T.R."/>
            <person name="Lower S.E."/>
            <person name="Chang C.H."/>
            <person name="Bessho-Uehara M."/>
            <person name="Martin G.J."/>
            <person name="Bewick A.J."/>
            <person name="Behringer M."/>
            <person name="Debat H.J."/>
            <person name="Wong I."/>
            <person name="Day J.C."/>
            <person name="Suvorov A."/>
            <person name="Silva C.J."/>
            <person name="Stanger-Hall K.F."/>
            <person name="Hall D.W."/>
            <person name="Schmitz R.J."/>
            <person name="Nelson D.R."/>
            <person name="Lewis S.M."/>
            <person name="Shigenobu S."/>
            <person name="Bybee S.M."/>
            <person name="Larracuente A.M."/>
            <person name="Oba Y."/>
            <person name="Weng J.K."/>
        </authorList>
    </citation>
    <scope>NUCLEOTIDE SEQUENCE [LARGE SCALE GENOMIC DNA]</scope>
    <source>
        <strain evidence="2">1611_PpyrPB1</strain>
        <tissue evidence="2">Whole body</tissue>
    </source>
</reference>
<dbReference type="GO" id="GO:0005615">
    <property type="term" value="C:extracellular space"/>
    <property type="evidence" value="ECO:0007669"/>
    <property type="project" value="TreeGrafter"/>
</dbReference>
<dbReference type="Proteomes" id="UP000327044">
    <property type="component" value="Unassembled WGS sequence"/>
</dbReference>
<feature type="transmembrane region" description="Helical" evidence="1">
    <location>
        <begin position="64"/>
        <end position="81"/>
    </location>
</feature>
<dbReference type="FunFam" id="3.40.720.10:FF:000017">
    <property type="entry name" value="Predicted protein"/>
    <property type="match status" value="1"/>
</dbReference>
<proteinExistence type="predicted"/>
<dbReference type="InterPro" id="IPR004245">
    <property type="entry name" value="DUF229"/>
</dbReference>